<dbReference type="Proteomes" id="UP000886520">
    <property type="component" value="Chromosome 16"/>
</dbReference>
<accession>A0A9D4UI62</accession>
<dbReference type="Pfam" id="PF01053">
    <property type="entry name" value="Cys_Met_Meta_PP"/>
    <property type="match status" value="1"/>
</dbReference>
<dbReference type="InterPro" id="IPR015424">
    <property type="entry name" value="PyrdxlP-dep_Trfase"/>
</dbReference>
<dbReference type="EMBL" id="JABFUD020000016">
    <property type="protein sequence ID" value="KAI5067904.1"/>
    <property type="molecule type" value="Genomic_DNA"/>
</dbReference>
<comment type="similarity">
    <text evidence="4">Belongs to the trans-sulfuration enzymes family.</text>
</comment>
<dbReference type="SUPFAM" id="SSF53383">
    <property type="entry name" value="PLP-dependent transferases"/>
    <property type="match status" value="1"/>
</dbReference>
<dbReference type="InterPro" id="IPR000277">
    <property type="entry name" value="Cys/Met-Metab_PyrdxlP-dep_enz"/>
</dbReference>
<dbReference type="OrthoDB" id="3512640at2759"/>
<evidence type="ECO:0008006" key="7">
    <source>
        <dbReference type="Google" id="ProtNLM"/>
    </source>
</evidence>
<dbReference type="Gene3D" id="3.40.640.10">
    <property type="entry name" value="Type I PLP-dependent aspartate aminotransferase-like (Major domain)"/>
    <property type="match status" value="1"/>
</dbReference>
<dbReference type="AlphaFoldDB" id="A0A9D4UI62"/>
<sequence>MLFFARQAKIIQDMLTSARSLASRYDPCDGWKKPVEKPSCRLVSSQQPIEYVGPRYDYGGMEGRALLVLEGRSYHCFSSSGSRTSLPLSSAREMLRFYSLSGIQSDAYTFLGKSPVFAKPKMTGKNVFASQSAYGSEDLGISTSILNFPNTFDPYGALSTPLYQTATFKQPSATENGPYDYTRSGNPTRTVLELLLAKLEGADKAFCFNSGMAALATVTHLARAGDEIVTGDDIYGGSDRLLSQVAPRAGLIVKYSHSLMQYLY</sequence>
<organism evidence="5 6">
    <name type="scientific">Adiantum capillus-veneris</name>
    <name type="common">Maidenhair fern</name>
    <dbReference type="NCBI Taxonomy" id="13818"/>
    <lineage>
        <taxon>Eukaryota</taxon>
        <taxon>Viridiplantae</taxon>
        <taxon>Streptophyta</taxon>
        <taxon>Embryophyta</taxon>
        <taxon>Tracheophyta</taxon>
        <taxon>Polypodiopsida</taxon>
        <taxon>Polypodiidae</taxon>
        <taxon>Polypodiales</taxon>
        <taxon>Pteridineae</taxon>
        <taxon>Pteridaceae</taxon>
        <taxon>Vittarioideae</taxon>
        <taxon>Adiantum</taxon>
    </lineage>
</organism>
<evidence type="ECO:0000313" key="6">
    <source>
        <dbReference type="Proteomes" id="UP000886520"/>
    </source>
</evidence>
<protein>
    <recommendedName>
        <fullName evidence="7">Cystathionine gamma-lyase</fullName>
    </recommendedName>
</protein>
<dbReference type="PANTHER" id="PTHR11808:SF50">
    <property type="entry name" value="CYSTATHIONINE BETA-LYASE"/>
    <property type="match status" value="1"/>
</dbReference>
<evidence type="ECO:0000256" key="1">
    <source>
        <dbReference type="ARBA" id="ARBA00001933"/>
    </source>
</evidence>
<reference evidence="5" key="1">
    <citation type="submission" date="2021-01" db="EMBL/GenBank/DDBJ databases">
        <title>Adiantum capillus-veneris genome.</title>
        <authorList>
            <person name="Fang Y."/>
            <person name="Liao Q."/>
        </authorList>
    </citation>
    <scope>NUCLEOTIDE SEQUENCE</scope>
    <source>
        <strain evidence="5">H3</strain>
        <tissue evidence="5">Leaf</tissue>
    </source>
</reference>
<keyword evidence="2 4" id="KW-0663">Pyridoxal phosphate</keyword>
<dbReference type="GO" id="GO:0005737">
    <property type="term" value="C:cytoplasm"/>
    <property type="evidence" value="ECO:0007669"/>
    <property type="project" value="TreeGrafter"/>
</dbReference>
<dbReference type="GO" id="GO:0047804">
    <property type="term" value="F:cysteine-S-conjugate beta-lyase activity"/>
    <property type="evidence" value="ECO:0007669"/>
    <property type="project" value="UniProtKB-ARBA"/>
</dbReference>
<keyword evidence="3" id="KW-0456">Lyase</keyword>
<dbReference type="PANTHER" id="PTHR11808">
    <property type="entry name" value="TRANS-SULFURATION ENZYME FAMILY MEMBER"/>
    <property type="match status" value="1"/>
</dbReference>
<dbReference type="GO" id="GO:0019346">
    <property type="term" value="P:transsulfuration"/>
    <property type="evidence" value="ECO:0007669"/>
    <property type="project" value="InterPro"/>
</dbReference>
<dbReference type="GO" id="GO:0030170">
    <property type="term" value="F:pyridoxal phosphate binding"/>
    <property type="evidence" value="ECO:0007669"/>
    <property type="project" value="InterPro"/>
</dbReference>
<proteinExistence type="inferred from homology"/>
<comment type="caution">
    <text evidence="5">The sequence shown here is derived from an EMBL/GenBank/DDBJ whole genome shotgun (WGS) entry which is preliminary data.</text>
</comment>
<comment type="cofactor">
    <cofactor evidence="1 4">
        <name>pyridoxal 5'-phosphate</name>
        <dbReference type="ChEBI" id="CHEBI:597326"/>
    </cofactor>
</comment>
<keyword evidence="6" id="KW-1185">Reference proteome</keyword>
<name>A0A9D4UI62_ADICA</name>
<evidence type="ECO:0000256" key="2">
    <source>
        <dbReference type="ARBA" id="ARBA00022898"/>
    </source>
</evidence>
<dbReference type="InterPro" id="IPR015421">
    <property type="entry name" value="PyrdxlP-dep_Trfase_major"/>
</dbReference>
<gene>
    <name evidence="5" type="ORF">GOP47_0016249</name>
</gene>
<evidence type="ECO:0000256" key="4">
    <source>
        <dbReference type="RuleBase" id="RU362118"/>
    </source>
</evidence>
<evidence type="ECO:0000256" key="3">
    <source>
        <dbReference type="ARBA" id="ARBA00023239"/>
    </source>
</evidence>
<evidence type="ECO:0000313" key="5">
    <source>
        <dbReference type="EMBL" id="KAI5067904.1"/>
    </source>
</evidence>